<dbReference type="Gene3D" id="3.40.1400.10">
    <property type="entry name" value="Sugar-phosphate isomerase, RpiB/LacA/LacB"/>
    <property type="match status" value="1"/>
</dbReference>
<dbReference type="Proteomes" id="UP000179807">
    <property type="component" value="Unassembled WGS sequence"/>
</dbReference>
<protein>
    <submittedName>
        <fullName evidence="3">Ribose 5-phosphate isomerase B family protein</fullName>
    </submittedName>
</protein>
<dbReference type="GO" id="GO:0016853">
    <property type="term" value="F:isomerase activity"/>
    <property type="evidence" value="ECO:0007669"/>
    <property type="project" value="UniProtKB-KW"/>
</dbReference>
<comment type="caution">
    <text evidence="3">The sequence shown here is derived from an EMBL/GenBank/DDBJ whole genome shotgun (WGS) entry which is preliminary data.</text>
</comment>
<name>A0A1J4JCA4_9EUKA</name>
<dbReference type="RefSeq" id="XP_068349905.1">
    <property type="nucleotide sequence ID" value="XM_068511165.1"/>
</dbReference>
<evidence type="ECO:0000313" key="3">
    <source>
        <dbReference type="EMBL" id="OHS96768.1"/>
    </source>
</evidence>
<dbReference type="AlphaFoldDB" id="A0A1J4JCA4"/>
<dbReference type="SUPFAM" id="SSF89623">
    <property type="entry name" value="Ribose/Galactose isomerase RpiB/AlsB"/>
    <property type="match status" value="1"/>
</dbReference>
<gene>
    <name evidence="3" type="ORF">TRFO_36986</name>
</gene>
<keyword evidence="4" id="KW-1185">Reference proteome</keyword>
<dbReference type="PANTHER" id="PTHR43732:SF1">
    <property type="entry name" value="RIBOSE 5-PHOSPHATE ISOMERASE"/>
    <property type="match status" value="1"/>
</dbReference>
<keyword evidence="2 3" id="KW-0413">Isomerase</keyword>
<evidence type="ECO:0000256" key="2">
    <source>
        <dbReference type="ARBA" id="ARBA00023235"/>
    </source>
</evidence>
<proteinExistence type="inferred from homology"/>
<sequence length="147" mass="15911">MKIAFACDHGGFDYKDKIIAQIKSLGHEVIDFGCNGPESIDYPDFAEPAARAVAEGKADRGVLICGTGIGISIAANKVKGIRCAVVHDHLTTELTRQHNNANMIAFGARIIGIEVALDCVKTFLNTEFQGGRHEARVAKIRAIENKY</sequence>
<dbReference type="GeneID" id="94845869"/>
<evidence type="ECO:0000313" key="4">
    <source>
        <dbReference type="Proteomes" id="UP000179807"/>
    </source>
</evidence>
<organism evidence="3 4">
    <name type="scientific">Tritrichomonas foetus</name>
    <dbReference type="NCBI Taxonomy" id="1144522"/>
    <lineage>
        <taxon>Eukaryota</taxon>
        <taxon>Metamonada</taxon>
        <taxon>Parabasalia</taxon>
        <taxon>Tritrichomonadida</taxon>
        <taxon>Tritrichomonadidae</taxon>
        <taxon>Tritrichomonas</taxon>
    </lineage>
</organism>
<dbReference type="NCBIfam" id="TIGR01120">
    <property type="entry name" value="rpiB"/>
    <property type="match status" value="1"/>
</dbReference>
<evidence type="ECO:0000256" key="1">
    <source>
        <dbReference type="ARBA" id="ARBA00008754"/>
    </source>
</evidence>
<dbReference type="NCBIfam" id="TIGR00689">
    <property type="entry name" value="rpiB_lacA_lacB"/>
    <property type="match status" value="1"/>
</dbReference>
<dbReference type="InterPro" id="IPR036569">
    <property type="entry name" value="RpiB_LacA_LacB_sf"/>
</dbReference>
<dbReference type="OrthoDB" id="2106730at2759"/>
<dbReference type="GO" id="GO:0005975">
    <property type="term" value="P:carbohydrate metabolic process"/>
    <property type="evidence" value="ECO:0007669"/>
    <property type="project" value="InterPro"/>
</dbReference>
<dbReference type="Pfam" id="PF02502">
    <property type="entry name" value="LacAB_rpiB"/>
    <property type="match status" value="1"/>
</dbReference>
<comment type="similarity">
    <text evidence="1">Belongs to the LacAB/RpiB family.</text>
</comment>
<reference evidence="3" key="1">
    <citation type="submission" date="2016-10" db="EMBL/GenBank/DDBJ databases">
        <authorList>
            <person name="Benchimol M."/>
            <person name="Almeida L.G."/>
            <person name="Vasconcelos A.T."/>
            <person name="Perreira-Neves A."/>
            <person name="Rosa I.A."/>
            <person name="Tasca T."/>
            <person name="Bogo M.R."/>
            <person name="de Souza W."/>
        </authorList>
    </citation>
    <scope>NUCLEOTIDE SEQUENCE [LARGE SCALE GENOMIC DNA]</scope>
    <source>
        <strain evidence="3">K</strain>
    </source>
</reference>
<dbReference type="NCBIfam" id="NF004051">
    <property type="entry name" value="PRK05571.1"/>
    <property type="match status" value="1"/>
</dbReference>
<dbReference type="PANTHER" id="PTHR43732">
    <property type="entry name" value="RIBOSE 5-PHOSPHATE ISOMERASE-RELATED"/>
    <property type="match status" value="1"/>
</dbReference>
<dbReference type="InterPro" id="IPR004785">
    <property type="entry name" value="RpiB"/>
</dbReference>
<dbReference type="InterPro" id="IPR003500">
    <property type="entry name" value="RpiB_LacA_LacB"/>
</dbReference>
<dbReference type="PIRSF" id="PIRSF005384">
    <property type="entry name" value="RpiB_LacA_B"/>
    <property type="match status" value="1"/>
</dbReference>
<dbReference type="VEuPathDB" id="TrichDB:TRFO_36986"/>
<dbReference type="EMBL" id="MLAK01001153">
    <property type="protein sequence ID" value="OHS96768.1"/>
    <property type="molecule type" value="Genomic_DNA"/>
</dbReference>
<accession>A0A1J4JCA4</accession>
<dbReference type="InterPro" id="IPR051812">
    <property type="entry name" value="SPI_LacAB/RpiB"/>
</dbReference>